<dbReference type="GO" id="GO:0016616">
    <property type="term" value="F:oxidoreductase activity, acting on the CH-OH group of donors, NAD or NADP as acceptor"/>
    <property type="evidence" value="ECO:0007669"/>
    <property type="project" value="InterPro"/>
</dbReference>
<dbReference type="InterPro" id="IPR013328">
    <property type="entry name" value="6PGD_dom2"/>
</dbReference>
<dbReference type="PANTHER" id="PTHR48075:SF5">
    <property type="entry name" value="3-HYDROXYBUTYRYL-COA DEHYDROGENASE"/>
    <property type="match status" value="1"/>
</dbReference>
<dbReference type="Gene3D" id="1.10.1040.10">
    <property type="entry name" value="N-(1-d-carboxylethyl)-l-norvaline Dehydrogenase, domain 2"/>
    <property type="match status" value="1"/>
</dbReference>
<keyword evidence="3" id="KW-1185">Reference proteome</keyword>
<accession>A0A1H7L1E3</accession>
<dbReference type="Pfam" id="PF00725">
    <property type="entry name" value="3HCDH"/>
    <property type="match status" value="1"/>
</dbReference>
<dbReference type="PANTHER" id="PTHR48075">
    <property type="entry name" value="3-HYDROXYACYL-COA DEHYDROGENASE FAMILY PROTEIN"/>
    <property type="match status" value="1"/>
</dbReference>
<evidence type="ECO:0000313" key="3">
    <source>
        <dbReference type="Proteomes" id="UP000198984"/>
    </source>
</evidence>
<name>A0A1H7L1E3_9BACT</name>
<evidence type="ECO:0000259" key="1">
    <source>
        <dbReference type="Pfam" id="PF00725"/>
    </source>
</evidence>
<dbReference type="RefSeq" id="WP_089907325.1">
    <property type="nucleotide sequence ID" value="NZ_FOBB01000001.1"/>
</dbReference>
<dbReference type="InterPro" id="IPR006108">
    <property type="entry name" value="3HC_DH_C"/>
</dbReference>
<dbReference type="OrthoDB" id="2986269at2"/>
<evidence type="ECO:0000313" key="2">
    <source>
        <dbReference type="EMBL" id="SEK92859.1"/>
    </source>
</evidence>
<reference evidence="2 3" key="1">
    <citation type="submission" date="2016-10" db="EMBL/GenBank/DDBJ databases">
        <authorList>
            <person name="de Groot N.N."/>
        </authorList>
    </citation>
    <scope>NUCLEOTIDE SEQUENCE [LARGE SCALE GENOMIC DNA]</scope>
    <source>
        <strain evidence="2 3">DSM 21039</strain>
    </source>
</reference>
<dbReference type="SUPFAM" id="SSF48179">
    <property type="entry name" value="6-phosphogluconate dehydrogenase C-terminal domain-like"/>
    <property type="match status" value="1"/>
</dbReference>
<dbReference type="Proteomes" id="UP000198984">
    <property type="component" value="Unassembled WGS sequence"/>
</dbReference>
<proteinExistence type="predicted"/>
<feature type="domain" description="3-hydroxyacyl-CoA dehydrogenase C-terminal" evidence="1">
    <location>
        <begin position="137"/>
        <end position="216"/>
    </location>
</feature>
<protein>
    <submittedName>
        <fullName evidence="2">3-hydroxybutyryl-CoA dehydrogenase</fullName>
    </submittedName>
</protein>
<organism evidence="2 3">
    <name type="scientific">Chitinophaga rupis</name>
    <dbReference type="NCBI Taxonomy" id="573321"/>
    <lineage>
        <taxon>Bacteria</taxon>
        <taxon>Pseudomonadati</taxon>
        <taxon>Bacteroidota</taxon>
        <taxon>Chitinophagia</taxon>
        <taxon>Chitinophagales</taxon>
        <taxon>Chitinophagaceae</taxon>
        <taxon>Chitinophaga</taxon>
    </lineage>
</organism>
<dbReference type="GO" id="GO:0006631">
    <property type="term" value="P:fatty acid metabolic process"/>
    <property type="evidence" value="ECO:0007669"/>
    <property type="project" value="InterPro"/>
</dbReference>
<dbReference type="STRING" id="573321.SAMN04488505_1011154"/>
<dbReference type="AlphaFoldDB" id="A0A1H7L1E3"/>
<sequence length="220" mass="24441">MNILVVGDAARYEELQQKGLGSHRVRWVQNLDIVTLPGSFDLVIDLVLDDALHHAAVYAKAAAVPVLAGLAKTSLSDLMHAYAFSYGFNIIACNWLPGFINRPVTETAILDEEQKPVLESLMQQLGWQYALVQDSVGMVTPRVVSMIINEAYYTTEAGTATREDIDTAMKLGTNYPYGPFEWAQHIGIKHVYDILTAVHTATGDERYRVCSLLQQEAQKQ</sequence>
<gene>
    <name evidence="2" type="ORF">SAMN04488505_1011154</name>
</gene>
<dbReference type="InterPro" id="IPR008927">
    <property type="entry name" value="6-PGluconate_DH-like_C_sf"/>
</dbReference>
<dbReference type="EMBL" id="FOBB01000001">
    <property type="protein sequence ID" value="SEK92859.1"/>
    <property type="molecule type" value="Genomic_DNA"/>
</dbReference>